<evidence type="ECO:0000313" key="8">
    <source>
        <dbReference type="EMBL" id="RXI00285.1"/>
    </source>
</evidence>
<dbReference type="GO" id="GO:0016788">
    <property type="term" value="F:hydrolase activity, acting on ester bonds"/>
    <property type="evidence" value="ECO:0007669"/>
    <property type="project" value="InterPro"/>
</dbReference>
<gene>
    <name evidence="8" type="ORF">DVH24_037833</name>
</gene>
<evidence type="ECO:0000256" key="7">
    <source>
        <dbReference type="ARBA" id="ARBA00023098"/>
    </source>
</evidence>
<comment type="similarity">
    <text evidence="2">Belongs to the 'GDSL' lipolytic enzyme family.</text>
</comment>
<dbReference type="KEGG" id="mdm:103443896"/>
<dbReference type="Gene3D" id="3.40.50.1110">
    <property type="entry name" value="SGNH hydrolase"/>
    <property type="match status" value="1"/>
</dbReference>
<dbReference type="InterPro" id="IPR001087">
    <property type="entry name" value="GDSL"/>
</dbReference>
<dbReference type="OrthoDB" id="1600564at2759"/>
<organism evidence="8 9">
    <name type="scientific">Malus domestica</name>
    <name type="common">Apple</name>
    <name type="synonym">Pyrus malus</name>
    <dbReference type="NCBI Taxonomy" id="3750"/>
    <lineage>
        <taxon>Eukaryota</taxon>
        <taxon>Viridiplantae</taxon>
        <taxon>Streptophyta</taxon>
        <taxon>Embryophyta</taxon>
        <taxon>Tracheophyta</taxon>
        <taxon>Spermatophyta</taxon>
        <taxon>Magnoliopsida</taxon>
        <taxon>eudicotyledons</taxon>
        <taxon>Gunneridae</taxon>
        <taxon>Pentapetalae</taxon>
        <taxon>rosids</taxon>
        <taxon>fabids</taxon>
        <taxon>Rosales</taxon>
        <taxon>Rosaceae</taxon>
        <taxon>Amygdaloideae</taxon>
        <taxon>Maleae</taxon>
        <taxon>Malus</taxon>
    </lineage>
</organism>
<dbReference type="InterPro" id="IPR035669">
    <property type="entry name" value="SGNH_plant_lipase-like"/>
</dbReference>
<comment type="subcellular location">
    <subcellularLocation>
        <location evidence="1">Secreted</location>
    </subcellularLocation>
</comment>
<dbReference type="SUPFAM" id="SSF52266">
    <property type="entry name" value="SGNH hydrolase"/>
    <property type="match status" value="1"/>
</dbReference>
<keyword evidence="5" id="KW-0378">Hydrolase</keyword>
<evidence type="ECO:0000256" key="5">
    <source>
        <dbReference type="ARBA" id="ARBA00022801"/>
    </source>
</evidence>
<dbReference type="CDD" id="cd01837">
    <property type="entry name" value="SGNH_plant_lipase_like"/>
    <property type="match status" value="1"/>
</dbReference>
<name>A0A498K2X2_MALDO</name>
<keyword evidence="6" id="KW-0442">Lipid degradation</keyword>
<comment type="caution">
    <text evidence="8">The sequence shown here is derived from an EMBL/GenBank/DDBJ whole genome shotgun (WGS) entry which is preliminary data.</text>
</comment>
<dbReference type="GO" id="GO:0005576">
    <property type="term" value="C:extracellular region"/>
    <property type="evidence" value="ECO:0007669"/>
    <property type="project" value="UniProtKB-SubCell"/>
</dbReference>
<dbReference type="Pfam" id="PF00657">
    <property type="entry name" value="Lipase_GDSL"/>
    <property type="match status" value="1"/>
</dbReference>
<protein>
    <submittedName>
        <fullName evidence="8">Uncharacterized protein</fullName>
    </submittedName>
</protein>
<reference evidence="8 9" key="1">
    <citation type="submission" date="2018-10" db="EMBL/GenBank/DDBJ databases">
        <title>A high-quality apple genome assembly.</title>
        <authorList>
            <person name="Hu J."/>
        </authorList>
    </citation>
    <scope>NUCLEOTIDE SEQUENCE [LARGE SCALE GENOMIC DNA]</scope>
    <source>
        <strain evidence="9">cv. HFTH1</strain>
        <tissue evidence="8">Young leaf</tissue>
    </source>
</reference>
<accession>A0A498K2X2</accession>
<dbReference type="AlphaFoldDB" id="A0A498K2X2"/>
<dbReference type="PANTHER" id="PTHR45650">
    <property type="entry name" value="GDSL-LIKE LIPASE/ACYLHYDROLASE-RELATED"/>
    <property type="match status" value="1"/>
</dbReference>
<evidence type="ECO:0000256" key="6">
    <source>
        <dbReference type="ARBA" id="ARBA00022963"/>
    </source>
</evidence>
<keyword evidence="3" id="KW-0964">Secreted</keyword>
<dbReference type="STRING" id="3750.A0A498K2X2"/>
<evidence type="ECO:0000256" key="4">
    <source>
        <dbReference type="ARBA" id="ARBA00022729"/>
    </source>
</evidence>
<dbReference type="PANTHER" id="PTHR45650:SF2">
    <property type="entry name" value="OS06G0560700 PROTEIN"/>
    <property type="match status" value="1"/>
</dbReference>
<evidence type="ECO:0000256" key="2">
    <source>
        <dbReference type="ARBA" id="ARBA00008668"/>
    </source>
</evidence>
<keyword evidence="9" id="KW-1185">Reference proteome</keyword>
<evidence type="ECO:0000313" key="9">
    <source>
        <dbReference type="Proteomes" id="UP000290289"/>
    </source>
</evidence>
<keyword evidence="7" id="KW-0443">Lipid metabolism</keyword>
<dbReference type="SMR" id="A0A498K2X2"/>
<dbReference type="Proteomes" id="UP000290289">
    <property type="component" value="Chromosome 5"/>
</dbReference>
<dbReference type="EMBL" id="RDQH01000331">
    <property type="protein sequence ID" value="RXI00285.1"/>
    <property type="molecule type" value="Genomic_DNA"/>
</dbReference>
<dbReference type="InterPro" id="IPR036514">
    <property type="entry name" value="SGNH_hydro_sf"/>
</dbReference>
<keyword evidence="4" id="KW-0732">Signal</keyword>
<evidence type="ECO:0000256" key="1">
    <source>
        <dbReference type="ARBA" id="ARBA00004613"/>
    </source>
</evidence>
<proteinExistence type="inferred from homology"/>
<sequence>MQYHYLEKPYKPLVVLFSLFASVSPIGSDCDFTEDHGAAATIEGIFVFGSSLVDNGNNNFLKSTAKADYLPYGIDFPSGLPSGRFTNGKNVIDLLGEQLMLPSFIPPFKDRSTKGSNIVHGVNHASGSSGILDDTGFVGGNIVISLSQQIRDFEEVTLPELEAQLACNSSQSLPRYLFVVGVGGNDYMFNYFLKRSYLQIDLQTFTATLIASLAQKLKKLYILGGRKFVVMSINPLGYSPVVNRPNYIGSPQALNQAAHLYNTQLRTLLDALKSDMPDFSFALVNTYNIITNIIQNPTSTGFEDTSNPCCKVKSQIEGGNGVLCERGGETCENRNRTTIVFFDGLHPTEALNVQIATKAYTSTLEFHVYPINVKQLAQL</sequence>
<dbReference type="InterPro" id="IPR051238">
    <property type="entry name" value="GDSL_esterase/lipase"/>
</dbReference>
<dbReference type="GO" id="GO:0016042">
    <property type="term" value="P:lipid catabolic process"/>
    <property type="evidence" value="ECO:0007669"/>
    <property type="project" value="UniProtKB-KW"/>
</dbReference>
<dbReference type="Gramene" id="mRNA:MD05G0032000">
    <property type="protein sequence ID" value="mRNA:MD05G0032000"/>
    <property type="gene ID" value="MD05G0032000"/>
</dbReference>
<evidence type="ECO:0000256" key="3">
    <source>
        <dbReference type="ARBA" id="ARBA00022525"/>
    </source>
</evidence>